<dbReference type="Pfam" id="PF07546">
    <property type="entry name" value="EMI"/>
    <property type="match status" value="1"/>
</dbReference>
<organism evidence="5 6">
    <name type="scientific">Henosepilachna vigintioctopunctata</name>
    <dbReference type="NCBI Taxonomy" id="420089"/>
    <lineage>
        <taxon>Eukaryota</taxon>
        <taxon>Metazoa</taxon>
        <taxon>Ecdysozoa</taxon>
        <taxon>Arthropoda</taxon>
        <taxon>Hexapoda</taxon>
        <taxon>Insecta</taxon>
        <taxon>Pterygota</taxon>
        <taxon>Neoptera</taxon>
        <taxon>Endopterygota</taxon>
        <taxon>Coleoptera</taxon>
        <taxon>Polyphaga</taxon>
        <taxon>Cucujiformia</taxon>
        <taxon>Coccinelloidea</taxon>
        <taxon>Coccinellidae</taxon>
        <taxon>Epilachninae</taxon>
        <taxon>Epilachnini</taxon>
        <taxon>Henosepilachna</taxon>
    </lineage>
</organism>
<feature type="domain" description="EMI" evidence="4">
    <location>
        <begin position="21"/>
        <end position="98"/>
    </location>
</feature>
<gene>
    <name evidence="5" type="ORF">WA026_010109</name>
</gene>
<evidence type="ECO:0000259" key="4">
    <source>
        <dbReference type="PROSITE" id="PS51041"/>
    </source>
</evidence>
<sequence length="125" mass="14663">MNFELVCFIIFLSPVIGILEGLNICTRQETYTTAVKISEQQPYQVREYTWCLNFPPRCYKYKIKFKTVYKTQNLVKTRTVEDCCKGYTKDVTETHCKPVCSKDCLHGTCAAPDECVRDWIWRTIL</sequence>
<dbReference type="AlphaFoldDB" id="A0AAW1UJJ5"/>
<feature type="chain" id="PRO_5043542240" description="EMI domain-containing protein" evidence="3">
    <location>
        <begin position="18"/>
        <end position="125"/>
    </location>
</feature>
<evidence type="ECO:0000313" key="6">
    <source>
        <dbReference type="Proteomes" id="UP001431783"/>
    </source>
</evidence>
<evidence type="ECO:0000313" key="5">
    <source>
        <dbReference type="EMBL" id="KAK9880235.1"/>
    </source>
</evidence>
<comment type="caution">
    <text evidence="5">The sequence shown here is derived from an EMBL/GenBank/DDBJ whole genome shotgun (WGS) entry which is preliminary data.</text>
</comment>
<dbReference type="Gene3D" id="2.10.25.10">
    <property type="entry name" value="Laminin"/>
    <property type="match status" value="1"/>
</dbReference>
<dbReference type="PROSITE" id="PS51041">
    <property type="entry name" value="EMI"/>
    <property type="match status" value="1"/>
</dbReference>
<keyword evidence="2" id="KW-1015">Disulfide bond</keyword>
<keyword evidence="6" id="KW-1185">Reference proteome</keyword>
<reference evidence="5 6" key="1">
    <citation type="submission" date="2023-03" db="EMBL/GenBank/DDBJ databases">
        <title>Genome insight into feeding habits of ladybird beetles.</title>
        <authorList>
            <person name="Li H.-S."/>
            <person name="Huang Y.-H."/>
            <person name="Pang H."/>
        </authorList>
    </citation>
    <scope>NUCLEOTIDE SEQUENCE [LARGE SCALE GENOMIC DNA]</scope>
    <source>
        <strain evidence="5">SYSU_2023b</strain>
        <tissue evidence="5">Whole body</tissue>
    </source>
</reference>
<evidence type="ECO:0000256" key="1">
    <source>
        <dbReference type="ARBA" id="ARBA00022729"/>
    </source>
</evidence>
<evidence type="ECO:0000256" key="3">
    <source>
        <dbReference type="SAM" id="SignalP"/>
    </source>
</evidence>
<dbReference type="Proteomes" id="UP001431783">
    <property type="component" value="Unassembled WGS sequence"/>
</dbReference>
<keyword evidence="1 3" id="KW-0732">Signal</keyword>
<dbReference type="InterPro" id="IPR011489">
    <property type="entry name" value="EMI_domain"/>
</dbReference>
<evidence type="ECO:0000256" key="2">
    <source>
        <dbReference type="ARBA" id="ARBA00023157"/>
    </source>
</evidence>
<protein>
    <recommendedName>
        <fullName evidence="4">EMI domain-containing protein</fullName>
    </recommendedName>
</protein>
<proteinExistence type="predicted"/>
<dbReference type="EMBL" id="JARQZJ010000064">
    <property type="protein sequence ID" value="KAK9880235.1"/>
    <property type="molecule type" value="Genomic_DNA"/>
</dbReference>
<accession>A0AAW1UJJ5</accession>
<feature type="signal peptide" evidence="3">
    <location>
        <begin position="1"/>
        <end position="17"/>
    </location>
</feature>
<name>A0AAW1UJJ5_9CUCU</name>